<dbReference type="RefSeq" id="XP_033691791.1">
    <property type="nucleotide sequence ID" value="XM_033827650.1"/>
</dbReference>
<dbReference type="OrthoDB" id="5275938at2759"/>
<feature type="compositionally biased region" description="Basic and acidic residues" evidence="1">
    <location>
        <begin position="86"/>
        <end position="115"/>
    </location>
</feature>
<feature type="region of interest" description="Disordered" evidence="1">
    <location>
        <begin position="1"/>
        <end position="115"/>
    </location>
</feature>
<dbReference type="Proteomes" id="UP000800094">
    <property type="component" value="Unassembled WGS sequence"/>
</dbReference>
<evidence type="ECO:0000313" key="3">
    <source>
        <dbReference type="Proteomes" id="UP000800094"/>
    </source>
</evidence>
<dbReference type="GeneID" id="54580980"/>
<name>A0A6A6J368_9PLEO</name>
<reference evidence="2" key="1">
    <citation type="journal article" date="2020" name="Stud. Mycol.">
        <title>101 Dothideomycetes genomes: a test case for predicting lifestyles and emergence of pathogens.</title>
        <authorList>
            <person name="Haridas S."/>
            <person name="Albert R."/>
            <person name="Binder M."/>
            <person name="Bloem J."/>
            <person name="Labutti K."/>
            <person name="Salamov A."/>
            <person name="Andreopoulos B."/>
            <person name="Baker S."/>
            <person name="Barry K."/>
            <person name="Bills G."/>
            <person name="Bluhm B."/>
            <person name="Cannon C."/>
            <person name="Castanera R."/>
            <person name="Culley D."/>
            <person name="Daum C."/>
            <person name="Ezra D."/>
            <person name="Gonzalez J."/>
            <person name="Henrissat B."/>
            <person name="Kuo A."/>
            <person name="Liang C."/>
            <person name="Lipzen A."/>
            <person name="Lutzoni F."/>
            <person name="Magnuson J."/>
            <person name="Mondo S."/>
            <person name="Nolan M."/>
            <person name="Ohm R."/>
            <person name="Pangilinan J."/>
            <person name="Park H.-J."/>
            <person name="Ramirez L."/>
            <person name="Alfaro M."/>
            <person name="Sun H."/>
            <person name="Tritt A."/>
            <person name="Yoshinaga Y."/>
            <person name="Zwiers L.-H."/>
            <person name="Turgeon B."/>
            <person name="Goodwin S."/>
            <person name="Spatafora J."/>
            <person name="Crous P."/>
            <person name="Grigoriev I."/>
        </authorList>
    </citation>
    <scope>NUCLEOTIDE SEQUENCE</scope>
    <source>
        <strain evidence="2">CBS 122368</strain>
    </source>
</reference>
<proteinExistence type="predicted"/>
<feature type="compositionally biased region" description="Low complexity" evidence="1">
    <location>
        <begin position="30"/>
        <end position="49"/>
    </location>
</feature>
<evidence type="ECO:0000313" key="2">
    <source>
        <dbReference type="EMBL" id="KAF2256787.1"/>
    </source>
</evidence>
<gene>
    <name evidence="2" type="ORF">BU26DRAFT_513559</name>
</gene>
<evidence type="ECO:0000256" key="1">
    <source>
        <dbReference type="SAM" id="MobiDB-lite"/>
    </source>
</evidence>
<sequence>MSSRPPSQQPTFITMTADLGNRTAAVSNTAQPVQQAPAQPISPSSQAAIRQQAQHGEIPTTPTSTSRLIEAEDDDIGVAVNNVPTDRNEESQDEKPQDEEKRSPSSPELDRKGTVEIRHNGRLVLHVGTDGAKSGRRTLIVSLDIIKNLSPQWDAVVAGSAHKCLSRKRHVRLPEDDADMMQVLMYIVHTLFVEVPENLRFSQLLEMAQICRRYGVSGKVLPYISNWANPHRPKILMQGYEHWLYIAWVFGFTEDHDQLTRHFLLNCRVNKEGVLMKPGTREEFSGYIPQDHLNSIRRTRVKTLGSFFDTTYNYVFSMEGGNICQASDGLPGQPPLASDERTSCTFLNHGSMIRYLKMWAFWPPVTNVDKVRNSINEVADILTRIPVVALNAGRHDSVTTNGKVTADNASASRHAVCDAGRVLAVEIEKMLQGIQS</sequence>
<feature type="compositionally biased region" description="Polar residues" evidence="1">
    <location>
        <begin position="1"/>
        <end position="14"/>
    </location>
</feature>
<dbReference type="AlphaFoldDB" id="A0A6A6J368"/>
<dbReference type="EMBL" id="ML987189">
    <property type="protein sequence ID" value="KAF2256787.1"/>
    <property type="molecule type" value="Genomic_DNA"/>
</dbReference>
<accession>A0A6A6J368</accession>
<keyword evidence="3" id="KW-1185">Reference proteome</keyword>
<protein>
    <submittedName>
        <fullName evidence="2">Uncharacterized protein</fullName>
    </submittedName>
</protein>
<organism evidence="2 3">
    <name type="scientific">Trematosphaeria pertusa</name>
    <dbReference type="NCBI Taxonomy" id="390896"/>
    <lineage>
        <taxon>Eukaryota</taxon>
        <taxon>Fungi</taxon>
        <taxon>Dikarya</taxon>
        <taxon>Ascomycota</taxon>
        <taxon>Pezizomycotina</taxon>
        <taxon>Dothideomycetes</taxon>
        <taxon>Pleosporomycetidae</taxon>
        <taxon>Pleosporales</taxon>
        <taxon>Massarineae</taxon>
        <taxon>Trematosphaeriaceae</taxon>
        <taxon>Trematosphaeria</taxon>
    </lineage>
</organism>